<reference evidence="1" key="1">
    <citation type="journal article" date="2014" name="Front. Microbiol.">
        <title>High frequency of phylogenetically diverse reductive dehalogenase-homologous genes in deep subseafloor sedimentary metagenomes.</title>
        <authorList>
            <person name="Kawai M."/>
            <person name="Futagami T."/>
            <person name="Toyoda A."/>
            <person name="Takaki Y."/>
            <person name="Nishi S."/>
            <person name="Hori S."/>
            <person name="Arai W."/>
            <person name="Tsubouchi T."/>
            <person name="Morono Y."/>
            <person name="Uchiyama I."/>
            <person name="Ito T."/>
            <person name="Fujiyama A."/>
            <person name="Inagaki F."/>
            <person name="Takami H."/>
        </authorList>
    </citation>
    <scope>NUCLEOTIDE SEQUENCE</scope>
    <source>
        <strain evidence="1">Expedition CK06-06</strain>
    </source>
</reference>
<organism evidence="1">
    <name type="scientific">marine sediment metagenome</name>
    <dbReference type="NCBI Taxonomy" id="412755"/>
    <lineage>
        <taxon>unclassified sequences</taxon>
        <taxon>metagenomes</taxon>
        <taxon>ecological metagenomes</taxon>
    </lineage>
</organism>
<dbReference type="AlphaFoldDB" id="X1BIU8"/>
<evidence type="ECO:0000313" key="1">
    <source>
        <dbReference type="EMBL" id="GAG95839.1"/>
    </source>
</evidence>
<protein>
    <submittedName>
        <fullName evidence="1">Uncharacterized protein</fullName>
    </submittedName>
</protein>
<accession>X1BIU8</accession>
<dbReference type="EMBL" id="BART01022394">
    <property type="protein sequence ID" value="GAG95839.1"/>
    <property type="molecule type" value="Genomic_DNA"/>
</dbReference>
<name>X1BIU8_9ZZZZ</name>
<sequence>MDEIERFKQDLLEKENPPEKIEEAVKLLNYYQEFLKEQDKIFETASADDFYRFSRY</sequence>
<comment type="caution">
    <text evidence="1">The sequence shown here is derived from an EMBL/GenBank/DDBJ whole genome shotgun (WGS) entry which is preliminary data.</text>
</comment>
<gene>
    <name evidence="1" type="ORF">S01H4_41004</name>
</gene>
<proteinExistence type="predicted"/>